<dbReference type="Proteomes" id="UP001171620">
    <property type="component" value="Unassembled WGS sequence"/>
</dbReference>
<sequence length="236" mass="26739">MSDSFGVVEDKIFETEYFLKRLHESRSMSFEASCFFSAFISASRSVTFSLQAAMSGVAGFNDWYEEARKSLKADQLAKYFVEVRNDVVHKGRNPLNRVPLEHLREHLSRQMHTRDNSHILVIPNASQSGQSTLVDAVSACKDFFTSLLALVFKCYSTFRAVVDPRWYFTEENFISTGRTLEDALNELGYPPSWGQFAPSGAGAWKTLRSQQPPCPLNPLFEEFLEQVIPDPDEGES</sequence>
<evidence type="ECO:0008006" key="3">
    <source>
        <dbReference type="Google" id="ProtNLM"/>
    </source>
</evidence>
<dbReference type="RefSeq" id="WP_301788702.1">
    <property type="nucleotide sequence ID" value="NZ_JAUJRV010000017.1"/>
</dbReference>
<name>A0AAW7T518_BURVI</name>
<organism evidence="1 2">
    <name type="scientific">Burkholderia vietnamiensis</name>
    <dbReference type="NCBI Taxonomy" id="60552"/>
    <lineage>
        <taxon>Bacteria</taxon>
        <taxon>Pseudomonadati</taxon>
        <taxon>Pseudomonadota</taxon>
        <taxon>Betaproteobacteria</taxon>
        <taxon>Burkholderiales</taxon>
        <taxon>Burkholderiaceae</taxon>
        <taxon>Burkholderia</taxon>
        <taxon>Burkholderia cepacia complex</taxon>
    </lineage>
</organism>
<evidence type="ECO:0000313" key="1">
    <source>
        <dbReference type="EMBL" id="MDN7797239.1"/>
    </source>
</evidence>
<dbReference type="AlphaFoldDB" id="A0AAW7T518"/>
<gene>
    <name evidence="1" type="ORF">QZM33_20080</name>
</gene>
<comment type="caution">
    <text evidence="1">The sequence shown here is derived from an EMBL/GenBank/DDBJ whole genome shotgun (WGS) entry which is preliminary data.</text>
</comment>
<proteinExistence type="predicted"/>
<reference evidence="1" key="1">
    <citation type="submission" date="2023-07" db="EMBL/GenBank/DDBJ databases">
        <title>A collection of bacterial strains from the Burkholderia cepacia Research Laboratory and Repository.</title>
        <authorList>
            <person name="Lipuma J."/>
            <person name="Spilker T."/>
            <person name="Caverly L."/>
        </authorList>
    </citation>
    <scope>NUCLEOTIDE SEQUENCE</scope>
    <source>
        <strain evidence="1">AU44268</strain>
    </source>
</reference>
<accession>A0AAW7T518</accession>
<evidence type="ECO:0000313" key="2">
    <source>
        <dbReference type="Proteomes" id="UP001171620"/>
    </source>
</evidence>
<dbReference type="EMBL" id="JAUJRV010000017">
    <property type="protein sequence ID" value="MDN7797239.1"/>
    <property type="molecule type" value="Genomic_DNA"/>
</dbReference>
<protein>
    <recommendedName>
        <fullName evidence="3">RiboL-PSP-HEPN domain-containing protein</fullName>
    </recommendedName>
</protein>